<evidence type="ECO:0000313" key="4">
    <source>
        <dbReference type="Proteomes" id="UP000197446"/>
    </source>
</evidence>
<feature type="chain" id="PRO_5012264972" description="Chalcone isomerase domain-containing protein" evidence="1">
    <location>
        <begin position="29"/>
        <end position="199"/>
    </location>
</feature>
<proteinExistence type="predicted"/>
<feature type="domain" description="Chalcone isomerase" evidence="2">
    <location>
        <begin position="34"/>
        <end position="194"/>
    </location>
</feature>
<dbReference type="GO" id="GO:0016872">
    <property type="term" value="F:intramolecular lyase activity"/>
    <property type="evidence" value="ECO:0007669"/>
    <property type="project" value="InterPro"/>
</dbReference>
<dbReference type="RefSeq" id="WP_088483264.1">
    <property type="nucleotide sequence ID" value="NZ_JBCNLH010000001.1"/>
</dbReference>
<dbReference type="SUPFAM" id="SSF54626">
    <property type="entry name" value="Chalcone isomerase"/>
    <property type="match status" value="1"/>
</dbReference>
<dbReference type="OrthoDB" id="9795336at2"/>
<dbReference type="Proteomes" id="UP000197446">
    <property type="component" value="Unassembled WGS sequence"/>
</dbReference>
<keyword evidence="1" id="KW-0732">Signal</keyword>
<comment type="caution">
    <text evidence="3">The sequence shown here is derived from an EMBL/GenBank/DDBJ whole genome shotgun (WGS) entry which is preliminary data.</text>
</comment>
<evidence type="ECO:0000313" key="3">
    <source>
        <dbReference type="EMBL" id="OWR04243.1"/>
    </source>
</evidence>
<dbReference type="AlphaFoldDB" id="A0A254NGU2"/>
<accession>A0A254NGU2</accession>
<dbReference type="Pfam" id="PF16036">
    <property type="entry name" value="Chalcone_3"/>
    <property type="match status" value="1"/>
</dbReference>
<keyword evidence="4" id="KW-1185">Reference proteome</keyword>
<reference evidence="3 4" key="1">
    <citation type="journal article" date="2007" name="Int. J. Syst. Evol. Microbiol.">
        <title>Description of Pelomonas aquatica sp. nov. and Pelomonas puraquae sp. nov., isolated from industrial and haemodialysis water.</title>
        <authorList>
            <person name="Gomila M."/>
            <person name="Bowien B."/>
            <person name="Falsen E."/>
            <person name="Moore E.R."/>
            <person name="Lalucat J."/>
        </authorList>
    </citation>
    <scope>NUCLEOTIDE SEQUENCE [LARGE SCALE GENOMIC DNA]</scope>
    <source>
        <strain evidence="3 4">CCUG 52769</strain>
    </source>
</reference>
<sequence length="199" mass="21500">MTPAQRLAQRTRLALLIAASALSLQASAGTTVNKFEPTAQLGGSTLQLNGKGTRVRLVFKAYDMGLYTTKRVSTPAELLALPGPKRLHFIALRELPGTELGRLFLRGMGDNTPSAQMTRHALATTRLIEIFSGKPKLMPGDTFAMDFVPGKGTQFYIQGQPQGAPVGDDEFFTLVLRIWFGDSPADIPLRDALLDGLTG</sequence>
<dbReference type="InterPro" id="IPR016088">
    <property type="entry name" value="Chalcone_isomerase_3-sand"/>
</dbReference>
<dbReference type="InterPro" id="IPR016087">
    <property type="entry name" value="Chalcone_isomerase"/>
</dbReference>
<dbReference type="EMBL" id="NISI01000003">
    <property type="protein sequence ID" value="OWR04243.1"/>
    <property type="molecule type" value="Genomic_DNA"/>
</dbReference>
<evidence type="ECO:0000259" key="2">
    <source>
        <dbReference type="Pfam" id="PF16036"/>
    </source>
</evidence>
<protein>
    <recommendedName>
        <fullName evidence="2">Chalcone isomerase domain-containing protein</fullName>
    </recommendedName>
</protein>
<feature type="signal peptide" evidence="1">
    <location>
        <begin position="1"/>
        <end position="28"/>
    </location>
</feature>
<organism evidence="3 4">
    <name type="scientific">Roseateles puraquae</name>
    <dbReference type="NCBI Taxonomy" id="431059"/>
    <lineage>
        <taxon>Bacteria</taxon>
        <taxon>Pseudomonadati</taxon>
        <taxon>Pseudomonadota</taxon>
        <taxon>Betaproteobacteria</taxon>
        <taxon>Burkholderiales</taxon>
        <taxon>Sphaerotilaceae</taxon>
        <taxon>Roseateles</taxon>
    </lineage>
</organism>
<gene>
    <name evidence="3" type="ORF">CDO81_11085</name>
</gene>
<dbReference type="InterPro" id="IPR036298">
    <property type="entry name" value="Chalcone_isomerase_sf"/>
</dbReference>
<evidence type="ECO:0000256" key="1">
    <source>
        <dbReference type="SAM" id="SignalP"/>
    </source>
</evidence>
<name>A0A254NGU2_9BURK</name>
<dbReference type="Gene3D" id="3.50.70.10">
    <property type="match status" value="1"/>
</dbReference>